<evidence type="ECO:0000256" key="4">
    <source>
        <dbReference type="ARBA" id="ARBA00022980"/>
    </source>
</evidence>
<dbReference type="GO" id="GO:0002181">
    <property type="term" value="P:cytoplasmic translation"/>
    <property type="evidence" value="ECO:0007669"/>
    <property type="project" value="TreeGrafter"/>
</dbReference>
<evidence type="ECO:0000256" key="2">
    <source>
        <dbReference type="ARBA" id="ARBA00022730"/>
    </source>
</evidence>
<dbReference type="FunFam" id="3.90.930.12:FF:000002">
    <property type="entry name" value="50S ribosomal protein L6"/>
    <property type="match status" value="1"/>
</dbReference>
<feature type="domain" description="Large ribosomal subunit protein uL6 alpha-beta" evidence="9">
    <location>
        <begin position="92"/>
        <end position="167"/>
    </location>
</feature>
<gene>
    <name evidence="6" type="primary">rplF</name>
    <name evidence="10" type="ordered locus">Sinac_0470</name>
</gene>
<dbReference type="FunFam" id="3.90.930.12:FF:000001">
    <property type="entry name" value="50S ribosomal protein L6"/>
    <property type="match status" value="1"/>
</dbReference>
<protein>
    <recommendedName>
        <fullName evidence="6">Large ribosomal subunit protein uL6</fullName>
    </recommendedName>
</protein>
<dbReference type="OrthoDB" id="9805007at2"/>
<sequence>MSRIGRKPVPVPANVKVSVADSTVNVEGPKGKLTFTYRSEIEVKYDESEKQILVTRSDDERESRSLHGLTRSLVANMVQGVTDGYTRKLEIVGVGYQAQLKKANTVALQVGFANQIVLEAPAGVSVTIPDPTHIVITGSDKQAVGQFAAVVRKVRPPEPYKGKGIRYEGEVVRRKAGKAFGSK</sequence>
<dbReference type="NCBIfam" id="TIGR03654">
    <property type="entry name" value="L6_bact"/>
    <property type="match status" value="1"/>
</dbReference>
<comment type="similarity">
    <text evidence="1 6 7">Belongs to the universal ribosomal protein uL6 family.</text>
</comment>
<keyword evidence="2 6" id="KW-0699">rRNA-binding</keyword>
<proteinExistence type="inferred from homology"/>
<evidence type="ECO:0000256" key="1">
    <source>
        <dbReference type="ARBA" id="ARBA00009356"/>
    </source>
</evidence>
<dbReference type="PROSITE" id="PS00525">
    <property type="entry name" value="RIBOSOMAL_L6_1"/>
    <property type="match status" value="1"/>
</dbReference>
<keyword evidence="3 6" id="KW-0694">RNA-binding</keyword>
<dbReference type="Pfam" id="PF00347">
    <property type="entry name" value="Ribosomal_L6"/>
    <property type="match status" value="2"/>
</dbReference>
<evidence type="ECO:0000256" key="8">
    <source>
        <dbReference type="RuleBase" id="RU003870"/>
    </source>
</evidence>
<dbReference type="InterPro" id="IPR019906">
    <property type="entry name" value="Ribosomal_uL6_bac-type"/>
</dbReference>
<accession>L0D7T0</accession>
<dbReference type="InterPro" id="IPR036789">
    <property type="entry name" value="Ribosomal_uL6-like_a/b-dom_sf"/>
</dbReference>
<evidence type="ECO:0000313" key="10">
    <source>
        <dbReference type="EMBL" id="AGA24905.1"/>
    </source>
</evidence>
<evidence type="ECO:0000256" key="5">
    <source>
        <dbReference type="ARBA" id="ARBA00023274"/>
    </source>
</evidence>
<comment type="function">
    <text evidence="6 8">This protein binds to the 23S rRNA, and is important in its secondary structure. It is located near the subunit interface in the base of the L7/L12 stalk, and near the tRNA binding site of the peptidyltransferase center.</text>
</comment>
<keyword evidence="5 6" id="KW-0687">Ribonucleoprotein</keyword>
<reference evidence="10 11" key="1">
    <citation type="submission" date="2012-02" db="EMBL/GenBank/DDBJ databases">
        <title>Complete sequence of chromosome of Singulisphaera acidiphila DSM 18658.</title>
        <authorList>
            <consortium name="US DOE Joint Genome Institute (JGI-PGF)"/>
            <person name="Lucas S."/>
            <person name="Copeland A."/>
            <person name="Lapidus A."/>
            <person name="Glavina del Rio T."/>
            <person name="Dalin E."/>
            <person name="Tice H."/>
            <person name="Bruce D."/>
            <person name="Goodwin L."/>
            <person name="Pitluck S."/>
            <person name="Peters L."/>
            <person name="Ovchinnikova G."/>
            <person name="Chertkov O."/>
            <person name="Kyrpides N."/>
            <person name="Mavromatis K."/>
            <person name="Ivanova N."/>
            <person name="Brettin T."/>
            <person name="Detter J.C."/>
            <person name="Han C."/>
            <person name="Larimer F."/>
            <person name="Land M."/>
            <person name="Hauser L."/>
            <person name="Markowitz V."/>
            <person name="Cheng J.-F."/>
            <person name="Hugenholtz P."/>
            <person name="Woyke T."/>
            <person name="Wu D."/>
            <person name="Tindall B."/>
            <person name="Pomrenke H."/>
            <person name="Brambilla E."/>
            <person name="Klenk H.-P."/>
            <person name="Eisen J.A."/>
        </authorList>
    </citation>
    <scope>NUCLEOTIDE SEQUENCE [LARGE SCALE GENOMIC DNA]</scope>
    <source>
        <strain evidence="11">ATCC BAA-1392 / DSM 18658 / VKM B-2454 / MOB10</strain>
    </source>
</reference>
<dbReference type="PANTHER" id="PTHR11655:SF14">
    <property type="entry name" value="LARGE RIBOSOMAL SUBUNIT PROTEIN UL6M"/>
    <property type="match status" value="1"/>
</dbReference>
<dbReference type="RefSeq" id="WP_015244090.1">
    <property type="nucleotide sequence ID" value="NC_019892.1"/>
</dbReference>
<dbReference type="HAMAP" id="MF_01365_B">
    <property type="entry name" value="Ribosomal_uL6_B"/>
    <property type="match status" value="1"/>
</dbReference>
<dbReference type="GO" id="GO:0022625">
    <property type="term" value="C:cytosolic large ribosomal subunit"/>
    <property type="evidence" value="ECO:0007669"/>
    <property type="project" value="UniProtKB-UniRule"/>
</dbReference>
<dbReference type="KEGG" id="saci:Sinac_0470"/>
<dbReference type="PANTHER" id="PTHR11655">
    <property type="entry name" value="60S/50S RIBOSOMAL PROTEIN L6/L9"/>
    <property type="match status" value="1"/>
</dbReference>
<dbReference type="GO" id="GO:0003735">
    <property type="term" value="F:structural constituent of ribosome"/>
    <property type="evidence" value="ECO:0007669"/>
    <property type="project" value="UniProtKB-UniRule"/>
</dbReference>
<dbReference type="EMBL" id="CP003364">
    <property type="protein sequence ID" value="AGA24905.1"/>
    <property type="molecule type" value="Genomic_DNA"/>
</dbReference>
<dbReference type="Proteomes" id="UP000010798">
    <property type="component" value="Chromosome"/>
</dbReference>
<evidence type="ECO:0000256" key="7">
    <source>
        <dbReference type="RuleBase" id="RU003869"/>
    </source>
</evidence>
<feature type="domain" description="Large ribosomal subunit protein uL6 alpha-beta" evidence="9">
    <location>
        <begin position="11"/>
        <end position="84"/>
    </location>
</feature>
<evidence type="ECO:0000256" key="6">
    <source>
        <dbReference type="HAMAP-Rule" id="MF_01365"/>
    </source>
</evidence>
<dbReference type="SUPFAM" id="SSF56053">
    <property type="entry name" value="Ribosomal protein L6"/>
    <property type="match status" value="2"/>
</dbReference>
<dbReference type="InterPro" id="IPR020040">
    <property type="entry name" value="Ribosomal_uL6_a/b-dom"/>
</dbReference>
<organism evidence="10 11">
    <name type="scientific">Singulisphaera acidiphila (strain ATCC BAA-1392 / DSM 18658 / VKM B-2454 / MOB10)</name>
    <dbReference type="NCBI Taxonomy" id="886293"/>
    <lineage>
        <taxon>Bacteria</taxon>
        <taxon>Pseudomonadati</taxon>
        <taxon>Planctomycetota</taxon>
        <taxon>Planctomycetia</taxon>
        <taxon>Isosphaerales</taxon>
        <taxon>Isosphaeraceae</taxon>
        <taxon>Singulisphaera</taxon>
    </lineage>
</organism>
<keyword evidence="11" id="KW-1185">Reference proteome</keyword>
<dbReference type="PRINTS" id="PR00059">
    <property type="entry name" value="RIBOSOMALL6"/>
</dbReference>
<dbReference type="InterPro" id="IPR002358">
    <property type="entry name" value="Ribosomal_uL6_CS"/>
</dbReference>
<comment type="subunit">
    <text evidence="6">Part of the 50S ribosomal subunit.</text>
</comment>
<dbReference type="InterPro" id="IPR000702">
    <property type="entry name" value="Ribosomal_uL6-like"/>
</dbReference>
<dbReference type="GO" id="GO:0019843">
    <property type="term" value="F:rRNA binding"/>
    <property type="evidence" value="ECO:0007669"/>
    <property type="project" value="UniProtKB-UniRule"/>
</dbReference>
<dbReference type="STRING" id="886293.Sinac_0470"/>
<dbReference type="HOGENOM" id="CLU_065464_1_2_0"/>
<name>L0D7T0_SINAD</name>
<evidence type="ECO:0000313" key="11">
    <source>
        <dbReference type="Proteomes" id="UP000010798"/>
    </source>
</evidence>
<keyword evidence="4 6" id="KW-0689">Ribosomal protein</keyword>
<dbReference type="Gene3D" id="3.90.930.12">
    <property type="entry name" value="Ribosomal protein L6, alpha-beta domain"/>
    <property type="match status" value="2"/>
</dbReference>
<dbReference type="AlphaFoldDB" id="L0D7T0"/>
<evidence type="ECO:0000256" key="3">
    <source>
        <dbReference type="ARBA" id="ARBA00022884"/>
    </source>
</evidence>
<evidence type="ECO:0000259" key="9">
    <source>
        <dbReference type="Pfam" id="PF00347"/>
    </source>
</evidence>
<dbReference type="eggNOG" id="COG0097">
    <property type="taxonomic scope" value="Bacteria"/>
</dbReference>
<dbReference type="PIRSF" id="PIRSF002162">
    <property type="entry name" value="Ribosomal_L6"/>
    <property type="match status" value="1"/>
</dbReference>